<comment type="caution">
    <text evidence="1">The sequence shown here is derived from an EMBL/GenBank/DDBJ whole genome shotgun (WGS) entry which is preliminary data.</text>
</comment>
<evidence type="ECO:0000313" key="1">
    <source>
        <dbReference type="EMBL" id="EMT52028.1"/>
    </source>
</evidence>
<keyword evidence="2" id="KW-1185">Reference proteome</keyword>
<dbReference type="PATRIC" id="fig|1300222.3.peg.2995"/>
<evidence type="ECO:0000313" key="2">
    <source>
        <dbReference type="Proteomes" id="UP000012081"/>
    </source>
</evidence>
<dbReference type="STRING" id="1300222.I532_14333"/>
<sequence length="104" mass="12175">MESRVFFLFYKLVVQEREDQNNDQDDPDEIVIVKTSAHLHGLLCDCLKQASEMATPLLFTEYERVSLFVWMLVYKTKNQAKKGSRPPLSKKLTKPLSFLYLFLT</sequence>
<dbReference type="EMBL" id="APBN01000005">
    <property type="protein sequence ID" value="EMT52028.1"/>
    <property type="molecule type" value="Genomic_DNA"/>
</dbReference>
<accession>M8DEZ0</accession>
<proteinExistence type="predicted"/>
<reference evidence="1 2" key="1">
    <citation type="submission" date="2013-03" db="EMBL/GenBank/DDBJ databases">
        <title>Assembly of a new bacterial strain Brevibacillus borstelensis AK1.</title>
        <authorList>
            <person name="Rajan I."/>
            <person name="PoliReddy D."/>
            <person name="Sugumar T."/>
            <person name="Rathinam K."/>
            <person name="Alqarawi S."/>
            <person name="Khalil A.B."/>
            <person name="Sivakumar N."/>
        </authorList>
    </citation>
    <scope>NUCLEOTIDE SEQUENCE [LARGE SCALE GENOMIC DNA]</scope>
    <source>
        <strain evidence="1 2">AK1</strain>
    </source>
</reference>
<gene>
    <name evidence="1" type="ORF">I532_14333</name>
</gene>
<dbReference type="AlphaFoldDB" id="M8DEZ0"/>
<name>M8DEZ0_9BACL</name>
<protein>
    <submittedName>
        <fullName evidence="1">Uncharacterized protein</fullName>
    </submittedName>
</protein>
<organism evidence="1 2">
    <name type="scientific">Brevibacillus borstelensis AK1</name>
    <dbReference type="NCBI Taxonomy" id="1300222"/>
    <lineage>
        <taxon>Bacteria</taxon>
        <taxon>Bacillati</taxon>
        <taxon>Bacillota</taxon>
        <taxon>Bacilli</taxon>
        <taxon>Bacillales</taxon>
        <taxon>Paenibacillaceae</taxon>
        <taxon>Brevibacillus</taxon>
    </lineage>
</organism>
<dbReference type="Proteomes" id="UP000012081">
    <property type="component" value="Unassembled WGS sequence"/>
</dbReference>